<sequence length="221" mass="25457">MFIISTVMKLFRFSFAIMALLVIAINRWMAFAVQLSMMFCIWNSLLVVIGIVSTIQTTVGFCFDVMKLTSGSKPLLSSKSSATLKDKNRGPQGYWQSRRKTYQEMIDKLYVKYMEKLIGVQQQQSQCWNWDSQYIYPQSRYQNRNGSGGGDVYVEDGRNNVEYYQYNNMNGYGYGYDDEFLMDNGEGSSDRNYETNSDGISEESSFTHDMKITEDTASIIE</sequence>
<accession>A0A015L7L1</accession>
<evidence type="ECO:0000313" key="3">
    <source>
        <dbReference type="EMBL" id="EXX75649.1"/>
    </source>
</evidence>
<evidence type="ECO:0000313" key="4">
    <source>
        <dbReference type="Proteomes" id="UP000022910"/>
    </source>
</evidence>
<comment type="caution">
    <text evidence="3">The sequence shown here is derived from an EMBL/GenBank/DDBJ whole genome shotgun (WGS) entry which is preliminary data.</text>
</comment>
<evidence type="ECO:0000256" key="2">
    <source>
        <dbReference type="SAM" id="Phobius"/>
    </source>
</evidence>
<dbReference type="Proteomes" id="UP000022910">
    <property type="component" value="Unassembled WGS sequence"/>
</dbReference>
<dbReference type="EMBL" id="JEMT01012386">
    <property type="protein sequence ID" value="EXX75649.1"/>
    <property type="molecule type" value="Genomic_DNA"/>
</dbReference>
<feature type="compositionally biased region" description="Polar residues" evidence="1">
    <location>
        <begin position="194"/>
        <end position="204"/>
    </location>
</feature>
<keyword evidence="2" id="KW-0472">Membrane</keyword>
<feature type="region of interest" description="Disordered" evidence="1">
    <location>
        <begin position="185"/>
        <end position="204"/>
    </location>
</feature>
<dbReference type="AlphaFoldDB" id="A0A015L7L1"/>
<organism evidence="3 4">
    <name type="scientific">Rhizophagus irregularis (strain DAOM 197198w)</name>
    <name type="common">Glomus intraradices</name>
    <dbReference type="NCBI Taxonomy" id="1432141"/>
    <lineage>
        <taxon>Eukaryota</taxon>
        <taxon>Fungi</taxon>
        <taxon>Fungi incertae sedis</taxon>
        <taxon>Mucoromycota</taxon>
        <taxon>Glomeromycotina</taxon>
        <taxon>Glomeromycetes</taxon>
        <taxon>Glomerales</taxon>
        <taxon>Glomeraceae</taxon>
        <taxon>Rhizophagus</taxon>
    </lineage>
</organism>
<name>A0A015L7L1_RHIIW</name>
<dbReference type="OrthoDB" id="2382048at2759"/>
<protein>
    <submittedName>
        <fullName evidence="3">Uncharacterized protein</fullName>
    </submittedName>
</protein>
<dbReference type="SMR" id="A0A015L7L1"/>
<keyword evidence="2" id="KW-1133">Transmembrane helix</keyword>
<dbReference type="HOGENOM" id="CLU_1378777_0_0_1"/>
<evidence type="ECO:0000256" key="1">
    <source>
        <dbReference type="SAM" id="MobiDB-lite"/>
    </source>
</evidence>
<gene>
    <name evidence="3" type="ORF">RirG_040110</name>
</gene>
<reference evidence="3 4" key="1">
    <citation type="submission" date="2014-02" db="EMBL/GenBank/DDBJ databases">
        <title>Single nucleus genome sequencing reveals high similarity among nuclei of an endomycorrhizal fungus.</title>
        <authorList>
            <person name="Lin K."/>
            <person name="Geurts R."/>
            <person name="Zhang Z."/>
            <person name="Limpens E."/>
            <person name="Saunders D.G."/>
            <person name="Mu D."/>
            <person name="Pang E."/>
            <person name="Cao H."/>
            <person name="Cha H."/>
            <person name="Lin T."/>
            <person name="Zhou Q."/>
            <person name="Shang Y."/>
            <person name="Li Y."/>
            <person name="Ivanov S."/>
            <person name="Sharma T."/>
            <person name="Velzen R.V."/>
            <person name="Ruijter N.D."/>
            <person name="Aanen D.K."/>
            <person name="Win J."/>
            <person name="Kamoun S."/>
            <person name="Bisseling T."/>
            <person name="Huang S."/>
        </authorList>
    </citation>
    <scope>NUCLEOTIDE SEQUENCE [LARGE SCALE GENOMIC DNA]</scope>
    <source>
        <strain evidence="4">DAOM197198w</strain>
    </source>
</reference>
<proteinExistence type="predicted"/>
<feature type="transmembrane region" description="Helical" evidence="2">
    <location>
        <begin position="42"/>
        <end position="63"/>
    </location>
</feature>
<keyword evidence="4" id="KW-1185">Reference proteome</keyword>
<keyword evidence="2" id="KW-0812">Transmembrane</keyword>